<accession>A0A5C6XNC2</accession>
<dbReference type="GO" id="GO:0016740">
    <property type="term" value="F:transferase activity"/>
    <property type="evidence" value="ECO:0007669"/>
    <property type="project" value="UniProtKB-KW"/>
</dbReference>
<dbReference type="CDD" id="cd04301">
    <property type="entry name" value="NAT_SF"/>
    <property type="match status" value="1"/>
</dbReference>
<comment type="caution">
    <text evidence="2">The sequence shown here is derived from an EMBL/GenBank/DDBJ whole genome shotgun (WGS) entry which is preliminary data.</text>
</comment>
<dbReference type="OrthoDB" id="9800945at2"/>
<dbReference type="RefSeq" id="WP_146979535.1">
    <property type="nucleotide sequence ID" value="NZ_VOSM01000001.1"/>
</dbReference>
<gene>
    <name evidence="2" type="ORF">FRC98_01480</name>
</gene>
<dbReference type="PROSITE" id="PS51729">
    <property type="entry name" value="GNAT_YJDJ"/>
    <property type="match status" value="1"/>
</dbReference>
<organism evidence="2 3">
    <name type="scientific">Lujinxingia vulgaris</name>
    <dbReference type="NCBI Taxonomy" id="2600176"/>
    <lineage>
        <taxon>Bacteria</taxon>
        <taxon>Deltaproteobacteria</taxon>
        <taxon>Bradymonadales</taxon>
        <taxon>Lujinxingiaceae</taxon>
        <taxon>Lujinxingia</taxon>
    </lineage>
</organism>
<protein>
    <submittedName>
        <fullName evidence="2">N-acetyltransferase</fullName>
    </submittedName>
</protein>
<dbReference type="Pfam" id="PF14542">
    <property type="entry name" value="Acetyltransf_CG"/>
    <property type="match status" value="1"/>
</dbReference>
<dbReference type="SUPFAM" id="SSF55729">
    <property type="entry name" value="Acyl-CoA N-acyltransferases (Nat)"/>
    <property type="match status" value="1"/>
</dbReference>
<reference evidence="2 3" key="1">
    <citation type="submission" date="2019-08" db="EMBL/GenBank/DDBJ databases">
        <title>Bradymonadales sp. TMQ4.</title>
        <authorList>
            <person name="Liang Q."/>
        </authorList>
    </citation>
    <scope>NUCLEOTIDE SEQUENCE [LARGE SCALE GENOMIC DNA]</scope>
    <source>
        <strain evidence="2 3">TMQ4</strain>
    </source>
</reference>
<dbReference type="Gene3D" id="3.40.630.30">
    <property type="match status" value="1"/>
</dbReference>
<keyword evidence="2" id="KW-0808">Transferase</keyword>
<proteinExistence type="predicted"/>
<evidence type="ECO:0000313" key="2">
    <source>
        <dbReference type="EMBL" id="TXD39102.1"/>
    </source>
</evidence>
<feature type="domain" description="N-acetyltransferase" evidence="1">
    <location>
        <begin position="6"/>
        <end position="92"/>
    </location>
</feature>
<name>A0A5C6XNC2_9DELT</name>
<dbReference type="InterPro" id="IPR016181">
    <property type="entry name" value="Acyl_CoA_acyltransferase"/>
</dbReference>
<keyword evidence="3" id="KW-1185">Reference proteome</keyword>
<dbReference type="EMBL" id="VOSM01000001">
    <property type="protein sequence ID" value="TXD39102.1"/>
    <property type="molecule type" value="Genomic_DNA"/>
</dbReference>
<dbReference type="Proteomes" id="UP000321412">
    <property type="component" value="Unassembled WGS sequence"/>
</dbReference>
<evidence type="ECO:0000313" key="3">
    <source>
        <dbReference type="Proteomes" id="UP000321412"/>
    </source>
</evidence>
<dbReference type="InterPro" id="IPR031165">
    <property type="entry name" value="GNAT_YJDJ"/>
</dbReference>
<dbReference type="AlphaFoldDB" id="A0A5C6XNC2"/>
<evidence type="ECO:0000259" key="1">
    <source>
        <dbReference type="PROSITE" id="PS51729"/>
    </source>
</evidence>
<sequence>MNLIFSATRSPATLTDAEHGIVVSRIDFRTEGDTFFLDYLWTNPEFRGQGHARTMIDHFADVVAERGGRITPICGVARAMLQSDARYADLLQPSLRPR</sequence>